<gene>
    <name evidence="4" type="ORF">EV193_116126</name>
</gene>
<sequence length="312" mass="32458">MCDPPAGIPRPAAEPELPETEGTSMSGEPGTDDGHRRPPTLAAKRANVGGGAHRLIRRKPHRRVAAAAVAAGALVGVGYPLTANAIDPSALAVMRLASTTDAPATESVPVPVEPARPDARAQAAQLEASEALRLQINERARAAEQARQAAVAAEQARLAAAKVAEERARQQAAAKPAPAVQQSTGRYARPAVGRFTSGFGGRWGTTHYGVDIANSIGTPILAAAAGTIEEAGPASGFGLWVRVRHEDGTVTVYGHVNTITVSEGQRVQAGQQIATMGNRGQSTGPHLHFEVWLDGGRKVNPVPWLAERGITL</sequence>
<evidence type="ECO:0000313" key="5">
    <source>
        <dbReference type="Proteomes" id="UP000294257"/>
    </source>
</evidence>
<name>A0A4Q7KD65_9PSEU</name>
<dbReference type="SUPFAM" id="SSF51261">
    <property type="entry name" value="Duplicated hybrid motif"/>
    <property type="match status" value="1"/>
</dbReference>
<dbReference type="Proteomes" id="UP000294257">
    <property type="component" value="Unassembled WGS sequence"/>
</dbReference>
<dbReference type="CDD" id="cd12797">
    <property type="entry name" value="M23_peptidase"/>
    <property type="match status" value="1"/>
</dbReference>
<feature type="region of interest" description="Disordered" evidence="1">
    <location>
        <begin position="1"/>
        <end position="41"/>
    </location>
</feature>
<accession>A0A4Q7KD65</accession>
<keyword evidence="2" id="KW-1133">Transmembrane helix</keyword>
<evidence type="ECO:0000256" key="1">
    <source>
        <dbReference type="SAM" id="MobiDB-lite"/>
    </source>
</evidence>
<keyword evidence="4" id="KW-0378">Hydrolase</keyword>
<dbReference type="EMBL" id="SGWQ01000016">
    <property type="protein sequence ID" value="RZS30605.1"/>
    <property type="molecule type" value="Genomic_DNA"/>
</dbReference>
<dbReference type="Gene3D" id="2.70.70.10">
    <property type="entry name" value="Glucose Permease (Domain IIA)"/>
    <property type="match status" value="1"/>
</dbReference>
<dbReference type="AlphaFoldDB" id="A0A4Q7KD65"/>
<proteinExistence type="predicted"/>
<comment type="caution">
    <text evidence="4">The sequence shown here is derived from an EMBL/GenBank/DDBJ whole genome shotgun (WGS) entry which is preliminary data.</text>
</comment>
<keyword evidence="2" id="KW-0812">Transmembrane</keyword>
<protein>
    <submittedName>
        <fullName evidence="4">Murein DD-endopeptidase MepM/ murein hydrolase activator NlpD</fullName>
    </submittedName>
</protein>
<dbReference type="PANTHER" id="PTHR21666:SF270">
    <property type="entry name" value="MUREIN HYDROLASE ACTIVATOR ENVC"/>
    <property type="match status" value="1"/>
</dbReference>
<organism evidence="4 5">
    <name type="scientific">Herbihabitans rhizosphaerae</name>
    <dbReference type="NCBI Taxonomy" id="1872711"/>
    <lineage>
        <taxon>Bacteria</taxon>
        <taxon>Bacillati</taxon>
        <taxon>Actinomycetota</taxon>
        <taxon>Actinomycetes</taxon>
        <taxon>Pseudonocardiales</taxon>
        <taxon>Pseudonocardiaceae</taxon>
        <taxon>Herbihabitans</taxon>
    </lineage>
</organism>
<dbReference type="PANTHER" id="PTHR21666">
    <property type="entry name" value="PEPTIDASE-RELATED"/>
    <property type="match status" value="1"/>
</dbReference>
<dbReference type="InterPro" id="IPR016047">
    <property type="entry name" value="M23ase_b-sheet_dom"/>
</dbReference>
<evidence type="ECO:0000259" key="3">
    <source>
        <dbReference type="Pfam" id="PF01551"/>
    </source>
</evidence>
<keyword evidence="5" id="KW-1185">Reference proteome</keyword>
<dbReference type="GO" id="GO:0004222">
    <property type="term" value="F:metalloendopeptidase activity"/>
    <property type="evidence" value="ECO:0007669"/>
    <property type="project" value="TreeGrafter"/>
</dbReference>
<dbReference type="InterPro" id="IPR050570">
    <property type="entry name" value="Cell_wall_metabolism_enzyme"/>
</dbReference>
<reference evidence="4 5" key="1">
    <citation type="submission" date="2019-02" db="EMBL/GenBank/DDBJ databases">
        <title>Genomic Encyclopedia of Type Strains, Phase IV (KMG-IV): sequencing the most valuable type-strain genomes for metagenomic binning, comparative biology and taxonomic classification.</title>
        <authorList>
            <person name="Goeker M."/>
        </authorList>
    </citation>
    <scope>NUCLEOTIDE SEQUENCE [LARGE SCALE GENOMIC DNA]</scope>
    <source>
        <strain evidence="4 5">DSM 101727</strain>
    </source>
</reference>
<dbReference type="InterPro" id="IPR011055">
    <property type="entry name" value="Dup_hybrid_motif"/>
</dbReference>
<feature type="domain" description="M23ase beta-sheet core" evidence="3">
    <location>
        <begin position="206"/>
        <end position="301"/>
    </location>
</feature>
<dbReference type="Pfam" id="PF01551">
    <property type="entry name" value="Peptidase_M23"/>
    <property type="match status" value="1"/>
</dbReference>
<keyword evidence="2" id="KW-0472">Membrane</keyword>
<evidence type="ECO:0000256" key="2">
    <source>
        <dbReference type="SAM" id="Phobius"/>
    </source>
</evidence>
<evidence type="ECO:0000313" key="4">
    <source>
        <dbReference type="EMBL" id="RZS30605.1"/>
    </source>
</evidence>
<feature type="transmembrane region" description="Helical" evidence="2">
    <location>
        <begin position="64"/>
        <end position="81"/>
    </location>
</feature>